<evidence type="ECO:0000313" key="3">
    <source>
        <dbReference type="Proteomes" id="UP000002230"/>
    </source>
</evidence>
<name>A0A0H3DWB5_EDWTF</name>
<dbReference type="KEGG" id="etd:ETAF_2731"/>
<keyword evidence="3" id="KW-1185">Reference proteome</keyword>
<protein>
    <submittedName>
        <fullName evidence="2">Uncharacterized protein</fullName>
    </submittedName>
</protein>
<dbReference type="PATRIC" id="fig|718251.5.peg.2836"/>
<organism evidence="2 3">
    <name type="scientific">Edwardsiella tarda (strain FL6-60)</name>
    <dbReference type="NCBI Taxonomy" id="718251"/>
    <lineage>
        <taxon>Bacteria</taxon>
        <taxon>Pseudomonadati</taxon>
        <taxon>Pseudomonadota</taxon>
        <taxon>Gammaproteobacteria</taxon>
        <taxon>Enterobacterales</taxon>
        <taxon>Hafniaceae</taxon>
        <taxon>Edwardsiella</taxon>
    </lineage>
</organism>
<feature type="region of interest" description="Disordered" evidence="1">
    <location>
        <begin position="1"/>
        <end position="44"/>
    </location>
</feature>
<sequence length="44" mass="5207">MYRARLVGRRRPPARQAIGSRARRERENNDRPSLCTGVRRQVML</sequence>
<dbReference type="HOGENOM" id="CLU_3215581_0_0_6"/>
<reference evidence="2 3" key="2">
    <citation type="journal article" date="2011" name="BMC Immunol.">
        <title>Comparison of static immersion and intravenous injection systems for exposure of zebrafish embryos to the natural pathogen Edwardsiella tarda.</title>
        <authorList>
            <person name="van Soest J.J."/>
            <person name="Stockhammer O.W."/>
            <person name="Ordas A."/>
            <person name="Bloemberg G.V."/>
            <person name="Spaink H.P."/>
            <person name="Meijer A.H."/>
        </authorList>
    </citation>
    <scope>NUCLEOTIDE SEQUENCE [LARGE SCALE GENOMIC DNA]</scope>
    <source>
        <strain evidence="2 3">FL6-60</strain>
    </source>
</reference>
<dbReference type="EMBL" id="CP002154">
    <property type="protein sequence ID" value="ADM42834.1"/>
    <property type="molecule type" value="Genomic_DNA"/>
</dbReference>
<reference evidence="3" key="1">
    <citation type="submission" date="2010-08" db="EMBL/GenBank/DDBJ databases">
        <title>Genome comparisons of Edwardsiella bacteria analysed using deep sequencing technology.</title>
        <authorList>
            <person name="van Soest J.J."/>
            <person name="Henkel C.V."/>
            <person name="Jansen H.J."/>
            <person name="van den Hondel C.A.M.J.J."/>
            <person name="Bloemberg G.V."/>
            <person name="Meijer A.H."/>
            <person name="Spaink H.P."/>
        </authorList>
    </citation>
    <scope>NUCLEOTIDE SEQUENCE [LARGE SCALE GENOMIC DNA]</scope>
    <source>
        <strain evidence="3">FL6-60</strain>
    </source>
</reference>
<proteinExistence type="predicted"/>
<dbReference type="AlphaFoldDB" id="A0A0H3DWB5"/>
<dbReference type="Proteomes" id="UP000002230">
    <property type="component" value="Chromosome"/>
</dbReference>
<accession>A0A0H3DWB5</accession>
<feature type="compositionally biased region" description="Basic residues" evidence="1">
    <location>
        <begin position="1"/>
        <end position="13"/>
    </location>
</feature>
<gene>
    <name evidence="2" type="ordered locus">ETAF_2731</name>
</gene>
<evidence type="ECO:0000256" key="1">
    <source>
        <dbReference type="SAM" id="MobiDB-lite"/>
    </source>
</evidence>
<evidence type="ECO:0000313" key="2">
    <source>
        <dbReference type="EMBL" id="ADM42834.1"/>
    </source>
</evidence>